<dbReference type="PANTHER" id="PTHR12001:SF85">
    <property type="entry name" value="SHORT CHAIN ISOPRENYL DIPHOSPHATE SYNTHASE"/>
    <property type="match status" value="1"/>
</dbReference>
<dbReference type="Pfam" id="PF00348">
    <property type="entry name" value="polyprenyl_synt"/>
    <property type="match status" value="1"/>
</dbReference>
<protein>
    <submittedName>
        <fullName evidence="7">Serralysin</fullName>
    </submittedName>
</protein>
<dbReference type="AlphaFoldDB" id="A0A261G6A8"/>
<dbReference type="EMBL" id="MWXA01000005">
    <property type="protein sequence ID" value="OZG66735.1"/>
    <property type="molecule type" value="Genomic_DNA"/>
</dbReference>
<dbReference type="GeneID" id="98295475"/>
<evidence type="ECO:0000313" key="8">
    <source>
        <dbReference type="Proteomes" id="UP000216451"/>
    </source>
</evidence>
<proteinExistence type="inferred from homology"/>
<comment type="caution">
    <text evidence="7">The sequence shown here is derived from an EMBL/GenBank/DDBJ whole genome shotgun (WGS) entry which is preliminary data.</text>
</comment>
<dbReference type="PROSITE" id="PS00723">
    <property type="entry name" value="POLYPRENYL_SYNTHASE_1"/>
    <property type="match status" value="1"/>
</dbReference>
<evidence type="ECO:0000256" key="2">
    <source>
        <dbReference type="ARBA" id="ARBA00006706"/>
    </source>
</evidence>
<dbReference type="InterPro" id="IPR033749">
    <property type="entry name" value="Polyprenyl_synt_CS"/>
</dbReference>
<keyword evidence="3 6" id="KW-0808">Transferase</keyword>
<evidence type="ECO:0000256" key="3">
    <source>
        <dbReference type="ARBA" id="ARBA00022679"/>
    </source>
</evidence>
<gene>
    <name evidence="7" type="ORF">BAQU_0807</name>
</gene>
<keyword evidence="4" id="KW-0479">Metal-binding</keyword>
<keyword evidence="5" id="KW-0460">Magnesium</keyword>
<dbReference type="GO" id="GO:0046872">
    <property type="term" value="F:metal ion binding"/>
    <property type="evidence" value="ECO:0007669"/>
    <property type="project" value="UniProtKB-KW"/>
</dbReference>
<evidence type="ECO:0000256" key="1">
    <source>
        <dbReference type="ARBA" id="ARBA00001946"/>
    </source>
</evidence>
<organism evidence="7 8">
    <name type="scientific">Bifidobacterium aquikefiri</name>
    <dbReference type="NCBI Taxonomy" id="1653207"/>
    <lineage>
        <taxon>Bacteria</taxon>
        <taxon>Bacillati</taxon>
        <taxon>Actinomycetota</taxon>
        <taxon>Actinomycetes</taxon>
        <taxon>Bifidobacteriales</taxon>
        <taxon>Bifidobacteriaceae</taxon>
        <taxon>Bifidobacterium</taxon>
    </lineage>
</organism>
<evidence type="ECO:0000313" key="7">
    <source>
        <dbReference type="EMBL" id="OZG66735.1"/>
    </source>
</evidence>
<dbReference type="GO" id="GO:0008299">
    <property type="term" value="P:isoprenoid biosynthetic process"/>
    <property type="evidence" value="ECO:0007669"/>
    <property type="project" value="InterPro"/>
</dbReference>
<dbReference type="Proteomes" id="UP000216451">
    <property type="component" value="Unassembled WGS sequence"/>
</dbReference>
<dbReference type="PANTHER" id="PTHR12001">
    <property type="entry name" value="GERANYLGERANYL PYROPHOSPHATE SYNTHASE"/>
    <property type="match status" value="1"/>
</dbReference>
<dbReference type="RefSeq" id="WP_094693018.1">
    <property type="nucleotide sequence ID" value="NZ_JBDNSG010000001.1"/>
</dbReference>
<dbReference type="PROSITE" id="PS00444">
    <property type="entry name" value="POLYPRENYL_SYNTHASE_2"/>
    <property type="match status" value="1"/>
</dbReference>
<evidence type="ECO:0000256" key="6">
    <source>
        <dbReference type="RuleBase" id="RU004466"/>
    </source>
</evidence>
<comment type="cofactor">
    <cofactor evidence="1">
        <name>Mg(2+)</name>
        <dbReference type="ChEBI" id="CHEBI:18420"/>
    </cofactor>
</comment>
<accession>A0A261G6A8</accession>
<dbReference type="OrthoDB" id="4497239at2"/>
<reference evidence="7 8" key="1">
    <citation type="journal article" date="2017" name="BMC Genomics">
        <title>Comparative genomic and phylogenomic analyses of the Bifidobacteriaceae family.</title>
        <authorList>
            <person name="Lugli G.A."/>
            <person name="Milani C."/>
            <person name="Turroni F."/>
            <person name="Duranti S."/>
            <person name="Mancabelli L."/>
            <person name="Mangifesta M."/>
            <person name="Ferrario C."/>
            <person name="Modesto M."/>
            <person name="Mattarelli P."/>
            <person name="Jiri K."/>
            <person name="van Sinderen D."/>
            <person name="Ventura M."/>
        </authorList>
    </citation>
    <scope>NUCLEOTIDE SEQUENCE [LARGE SCALE GENOMIC DNA]</scope>
    <source>
        <strain evidence="7 8">LMG 28769</strain>
    </source>
</reference>
<keyword evidence="8" id="KW-1185">Reference proteome</keyword>
<dbReference type="InterPro" id="IPR008949">
    <property type="entry name" value="Isoprenoid_synthase_dom_sf"/>
</dbReference>
<dbReference type="SFLD" id="SFLDS00005">
    <property type="entry name" value="Isoprenoid_Synthase_Type_I"/>
    <property type="match status" value="1"/>
</dbReference>
<name>A0A261G6A8_9BIFI</name>
<dbReference type="GO" id="GO:0004659">
    <property type="term" value="F:prenyltransferase activity"/>
    <property type="evidence" value="ECO:0007669"/>
    <property type="project" value="InterPro"/>
</dbReference>
<dbReference type="CDD" id="cd00685">
    <property type="entry name" value="Trans_IPPS_HT"/>
    <property type="match status" value="1"/>
</dbReference>
<dbReference type="SUPFAM" id="SSF48576">
    <property type="entry name" value="Terpenoid synthases"/>
    <property type="match status" value="1"/>
</dbReference>
<evidence type="ECO:0000256" key="4">
    <source>
        <dbReference type="ARBA" id="ARBA00022723"/>
    </source>
</evidence>
<evidence type="ECO:0000256" key="5">
    <source>
        <dbReference type="ARBA" id="ARBA00022842"/>
    </source>
</evidence>
<sequence>MTIPDDIAAINHRISFLVDRHLGAPAGTGIPRSCQDIYDAVICQGQASNEGGKRLRARLLLSIYDAIQGTRSADRDAVMDVACAIEVFQTAALVHDDIIDNSHLRRGKPSAHVALTSALARMATAEDPANALPSAVEHIPHIGAGLGIMLGDLLSTASIDIVNAISNHMEHGDGVLEAFLNMHREVEIGQVLDLAVEQVPLNDPHRLAEASLAVFRWKTASYTTVAPLTIGMLAAGADPHNAAAAIGTNLGTAFQLADDLLDIIGDPARIGKPTGGDIREGKRTVLLSDALNLSNQRDRSYLINAFTADHRDEGDVREITRIFKDSGAFEASRKRISYLWFEAQHAINRTAHKLQFSEKACHDVIQCCSLFIPEALR</sequence>
<dbReference type="Gene3D" id="1.10.600.10">
    <property type="entry name" value="Farnesyl Diphosphate Synthase"/>
    <property type="match status" value="1"/>
</dbReference>
<dbReference type="InterPro" id="IPR000092">
    <property type="entry name" value="Polyprenyl_synt"/>
</dbReference>
<comment type="similarity">
    <text evidence="2 6">Belongs to the FPP/GGPP synthase family.</text>
</comment>